<dbReference type="Proteomes" id="UP000187209">
    <property type="component" value="Unassembled WGS sequence"/>
</dbReference>
<protein>
    <submittedName>
        <fullName evidence="1">Uncharacterized protein</fullName>
    </submittedName>
</protein>
<dbReference type="PANTHER" id="PTHR15435:SF2">
    <property type="entry name" value="KICSTOR COMPLEX PROTEIN KAPTIN"/>
    <property type="match status" value="1"/>
</dbReference>
<name>A0A1R2BUT0_9CILI</name>
<dbReference type="OrthoDB" id="10267127at2759"/>
<sequence>MMSNLPRLCNYNELPQYTNIYSLGYFESPTKRGCIISTSKHLYRLISRKNGEVKLIVVKLSKLHDKFHKGEIEIQGVSVLYYKDFFYLTFICRSRKEGEYIFSIFVIRYRNEDPYSIDHLKFLDINYTPYKIFLRILEDDFILFVSGEDQIHMYIPDSLEPILTAKIASKDFLFHSSPVISTSSLWHIKYFLVALGCQNGQISLLKYKIEPFVFKNLHKICFDGPISALLLFETESEIADLLVVCAVGYCVLFRDVSQDNIEKKIIIRPPCSDALTCATAVDVDFDGQKEIIVGSFSKEIFCFKILENTAILLWRMEFLHPIMGICEIDINKDGVNEIVVLSMFGVSILVLNHELACQKLRAVKNYLENSA</sequence>
<dbReference type="GO" id="GO:0030027">
    <property type="term" value="C:lamellipodium"/>
    <property type="evidence" value="ECO:0007669"/>
    <property type="project" value="TreeGrafter"/>
</dbReference>
<dbReference type="PANTHER" id="PTHR15435">
    <property type="entry name" value="KICSTOR COMPLEX PROTEIN KAPTIN"/>
    <property type="match status" value="1"/>
</dbReference>
<dbReference type="GO" id="GO:0015629">
    <property type="term" value="C:actin cytoskeleton"/>
    <property type="evidence" value="ECO:0007669"/>
    <property type="project" value="InterPro"/>
</dbReference>
<dbReference type="GO" id="GO:0034198">
    <property type="term" value="P:cellular response to amino acid starvation"/>
    <property type="evidence" value="ECO:0007669"/>
    <property type="project" value="TreeGrafter"/>
</dbReference>
<evidence type="ECO:0000313" key="1">
    <source>
        <dbReference type="EMBL" id="OMJ80563.1"/>
    </source>
</evidence>
<comment type="caution">
    <text evidence="1">The sequence shown here is derived from an EMBL/GenBank/DDBJ whole genome shotgun (WGS) entry which is preliminary data.</text>
</comment>
<evidence type="ECO:0000313" key="2">
    <source>
        <dbReference type="Proteomes" id="UP000187209"/>
    </source>
</evidence>
<proteinExistence type="predicted"/>
<accession>A0A1R2BUT0</accession>
<dbReference type="GO" id="GO:1904262">
    <property type="term" value="P:negative regulation of TORC1 signaling"/>
    <property type="evidence" value="ECO:0007669"/>
    <property type="project" value="TreeGrafter"/>
</dbReference>
<dbReference type="GO" id="GO:0007015">
    <property type="term" value="P:actin filament organization"/>
    <property type="evidence" value="ECO:0007669"/>
    <property type="project" value="InterPro"/>
</dbReference>
<dbReference type="AlphaFoldDB" id="A0A1R2BUT0"/>
<dbReference type="GO" id="GO:0051015">
    <property type="term" value="F:actin filament binding"/>
    <property type="evidence" value="ECO:0007669"/>
    <property type="project" value="TreeGrafter"/>
</dbReference>
<reference evidence="1 2" key="1">
    <citation type="submission" date="2016-11" db="EMBL/GenBank/DDBJ databases">
        <title>The macronuclear genome of Stentor coeruleus: a giant cell with tiny introns.</title>
        <authorList>
            <person name="Slabodnick M."/>
            <person name="Ruby J.G."/>
            <person name="Reiff S.B."/>
            <person name="Swart E.C."/>
            <person name="Gosai S."/>
            <person name="Prabakaran S."/>
            <person name="Witkowska E."/>
            <person name="Larue G.E."/>
            <person name="Fisher S."/>
            <person name="Freeman R.M."/>
            <person name="Gunawardena J."/>
            <person name="Chu W."/>
            <person name="Stover N.A."/>
            <person name="Gregory B.D."/>
            <person name="Nowacki M."/>
            <person name="Derisi J."/>
            <person name="Roy S.W."/>
            <person name="Marshall W.F."/>
            <person name="Sood P."/>
        </authorList>
    </citation>
    <scope>NUCLEOTIDE SEQUENCE [LARGE SCALE GENOMIC DNA]</scope>
    <source>
        <strain evidence="1">WM001</strain>
    </source>
</reference>
<dbReference type="InterPro" id="IPR029982">
    <property type="entry name" value="Kptn"/>
</dbReference>
<keyword evidence="2" id="KW-1185">Reference proteome</keyword>
<dbReference type="SUPFAM" id="SSF50978">
    <property type="entry name" value="WD40 repeat-like"/>
    <property type="match status" value="1"/>
</dbReference>
<organism evidence="1 2">
    <name type="scientific">Stentor coeruleus</name>
    <dbReference type="NCBI Taxonomy" id="5963"/>
    <lineage>
        <taxon>Eukaryota</taxon>
        <taxon>Sar</taxon>
        <taxon>Alveolata</taxon>
        <taxon>Ciliophora</taxon>
        <taxon>Postciliodesmatophora</taxon>
        <taxon>Heterotrichea</taxon>
        <taxon>Heterotrichida</taxon>
        <taxon>Stentoridae</taxon>
        <taxon>Stentor</taxon>
    </lineage>
</organism>
<gene>
    <name evidence="1" type="ORF">SteCoe_19160</name>
</gene>
<dbReference type="InterPro" id="IPR036322">
    <property type="entry name" value="WD40_repeat_dom_sf"/>
</dbReference>
<dbReference type="EMBL" id="MPUH01000418">
    <property type="protein sequence ID" value="OMJ80563.1"/>
    <property type="molecule type" value="Genomic_DNA"/>
</dbReference>